<dbReference type="OrthoDB" id="19928at2759"/>
<sequence length="348" mass="37156">MPISPMFNSSESATLSQLVTLLTRPLALVYPAQAVVQLQILLHTNLVCIHHPISPFTLLLSPACLPPTPIYAACLQAGIAWPEWIRALGNQVMYIFVMEGSLTLRVGESGEPITLWSEDPVQVPPISKTKTGVARPMLSKLRDMLAVRERASAAFESSPIVLPTLISFPTQTDDDDTISESDSDTESTTSSTRFSEASSDESMTSVSSTSSSPISAPCDLPAVQSVLPKKTSVYVPPSRMASAKDNSDFLKSNSISSVNLLPCAQRRLAPVTVDKTKASVCRYTYQGGQTGVMTGGVMLGKAQPSSAVGQAPTPKSAPTCAPLRRSPRKHAGAVMLGPDSSNWRRVRA</sequence>
<organism evidence="2 3">
    <name type="scientific">Rhodocollybia butyracea</name>
    <dbReference type="NCBI Taxonomy" id="206335"/>
    <lineage>
        <taxon>Eukaryota</taxon>
        <taxon>Fungi</taxon>
        <taxon>Dikarya</taxon>
        <taxon>Basidiomycota</taxon>
        <taxon>Agaricomycotina</taxon>
        <taxon>Agaricomycetes</taxon>
        <taxon>Agaricomycetidae</taxon>
        <taxon>Agaricales</taxon>
        <taxon>Marasmiineae</taxon>
        <taxon>Omphalotaceae</taxon>
        <taxon>Rhodocollybia</taxon>
    </lineage>
</organism>
<dbReference type="Proteomes" id="UP000772434">
    <property type="component" value="Unassembled WGS sequence"/>
</dbReference>
<evidence type="ECO:0000256" key="1">
    <source>
        <dbReference type="SAM" id="MobiDB-lite"/>
    </source>
</evidence>
<name>A0A9P5P424_9AGAR</name>
<reference evidence="2" key="1">
    <citation type="submission" date="2020-11" db="EMBL/GenBank/DDBJ databases">
        <authorList>
            <consortium name="DOE Joint Genome Institute"/>
            <person name="Ahrendt S."/>
            <person name="Riley R."/>
            <person name="Andreopoulos W."/>
            <person name="Labutti K."/>
            <person name="Pangilinan J."/>
            <person name="Ruiz-Duenas F.J."/>
            <person name="Barrasa J.M."/>
            <person name="Sanchez-Garcia M."/>
            <person name="Camarero S."/>
            <person name="Miyauchi S."/>
            <person name="Serrano A."/>
            <person name="Linde D."/>
            <person name="Babiker R."/>
            <person name="Drula E."/>
            <person name="Ayuso-Fernandez I."/>
            <person name="Pacheco R."/>
            <person name="Padilla G."/>
            <person name="Ferreira P."/>
            <person name="Barriuso J."/>
            <person name="Kellner H."/>
            <person name="Castanera R."/>
            <person name="Alfaro M."/>
            <person name="Ramirez L."/>
            <person name="Pisabarro A.G."/>
            <person name="Kuo A."/>
            <person name="Tritt A."/>
            <person name="Lipzen A."/>
            <person name="He G."/>
            <person name="Yan M."/>
            <person name="Ng V."/>
            <person name="Cullen D."/>
            <person name="Martin F."/>
            <person name="Rosso M.-N."/>
            <person name="Henrissat B."/>
            <person name="Hibbett D."/>
            <person name="Martinez A.T."/>
            <person name="Grigoriev I.V."/>
        </authorList>
    </citation>
    <scope>NUCLEOTIDE SEQUENCE</scope>
    <source>
        <strain evidence="2">AH 40177</strain>
    </source>
</reference>
<keyword evidence="3" id="KW-1185">Reference proteome</keyword>
<gene>
    <name evidence="2" type="ORF">BDP27DRAFT_1456758</name>
</gene>
<feature type="compositionally biased region" description="Acidic residues" evidence="1">
    <location>
        <begin position="172"/>
        <end position="185"/>
    </location>
</feature>
<feature type="compositionally biased region" description="Low complexity" evidence="1">
    <location>
        <begin position="186"/>
        <end position="215"/>
    </location>
</feature>
<protein>
    <submittedName>
        <fullName evidence="2">Uncharacterized protein</fullName>
    </submittedName>
</protein>
<dbReference type="EMBL" id="JADNRY010000840">
    <property type="protein sequence ID" value="KAF9025923.1"/>
    <property type="molecule type" value="Genomic_DNA"/>
</dbReference>
<feature type="region of interest" description="Disordered" evidence="1">
    <location>
        <begin position="166"/>
        <end position="215"/>
    </location>
</feature>
<evidence type="ECO:0000313" key="2">
    <source>
        <dbReference type="EMBL" id="KAF9025923.1"/>
    </source>
</evidence>
<accession>A0A9P5P424</accession>
<dbReference type="AlphaFoldDB" id="A0A9P5P424"/>
<proteinExistence type="predicted"/>
<feature type="compositionally biased region" description="Polar residues" evidence="1">
    <location>
        <begin position="339"/>
        <end position="348"/>
    </location>
</feature>
<feature type="region of interest" description="Disordered" evidence="1">
    <location>
        <begin position="304"/>
        <end position="348"/>
    </location>
</feature>
<evidence type="ECO:0000313" key="3">
    <source>
        <dbReference type="Proteomes" id="UP000772434"/>
    </source>
</evidence>
<comment type="caution">
    <text evidence="2">The sequence shown here is derived from an EMBL/GenBank/DDBJ whole genome shotgun (WGS) entry which is preliminary data.</text>
</comment>